<comment type="caution">
    <text evidence="1">The sequence shown here is derived from an EMBL/GenBank/DDBJ whole genome shotgun (WGS) entry which is preliminary data.</text>
</comment>
<evidence type="ECO:0000313" key="1">
    <source>
        <dbReference type="EMBL" id="MCV9388270.1"/>
    </source>
</evidence>
<evidence type="ECO:0000313" key="2">
    <source>
        <dbReference type="Proteomes" id="UP001300692"/>
    </source>
</evidence>
<reference evidence="1 2" key="1">
    <citation type="submission" date="2022-10" db="EMBL/GenBank/DDBJ databases">
        <title>Comparative genomics and taxonomic characterization of three novel marine species of genus Reichenbachiella exhibiting antioxidant and polysaccharide degradation activities.</title>
        <authorList>
            <person name="Muhammad N."/>
            <person name="Lee Y.-J."/>
            <person name="Ko J."/>
            <person name="Kim S.-G."/>
        </authorList>
    </citation>
    <scope>NUCLEOTIDE SEQUENCE [LARGE SCALE GENOMIC DNA]</scope>
    <source>
        <strain evidence="1 2">ABR2-5</strain>
    </source>
</reference>
<proteinExistence type="predicted"/>
<dbReference type="RefSeq" id="WP_264139115.1">
    <property type="nucleotide sequence ID" value="NZ_JAOYOD010000001.1"/>
</dbReference>
<protein>
    <recommendedName>
        <fullName evidence="3">Addiction module component</fullName>
    </recommendedName>
</protein>
<name>A0ABT3CX37_9BACT</name>
<sequence>MEKPQRIEQITTYLQTQADDRFINLIYGMIKAEVENAPDELSEEVKQILDERLLIHQKNPSVGKSWEEIKVSLLGE</sequence>
<dbReference type="EMBL" id="JAOYOD010000001">
    <property type="protein sequence ID" value="MCV9388270.1"/>
    <property type="molecule type" value="Genomic_DNA"/>
</dbReference>
<keyword evidence="2" id="KW-1185">Reference proteome</keyword>
<organism evidence="1 2">
    <name type="scientific">Reichenbachiella ulvae</name>
    <dbReference type="NCBI Taxonomy" id="2980104"/>
    <lineage>
        <taxon>Bacteria</taxon>
        <taxon>Pseudomonadati</taxon>
        <taxon>Bacteroidota</taxon>
        <taxon>Cytophagia</taxon>
        <taxon>Cytophagales</taxon>
        <taxon>Reichenbachiellaceae</taxon>
        <taxon>Reichenbachiella</taxon>
    </lineage>
</organism>
<dbReference type="Proteomes" id="UP001300692">
    <property type="component" value="Unassembled WGS sequence"/>
</dbReference>
<gene>
    <name evidence="1" type="ORF">N7U62_16425</name>
</gene>
<evidence type="ECO:0008006" key="3">
    <source>
        <dbReference type="Google" id="ProtNLM"/>
    </source>
</evidence>
<accession>A0ABT3CX37</accession>